<feature type="compositionally biased region" description="Basic and acidic residues" evidence="1">
    <location>
        <begin position="43"/>
        <end position="53"/>
    </location>
</feature>
<dbReference type="Proteomes" id="UP000019804">
    <property type="component" value="Unassembled WGS sequence"/>
</dbReference>
<protein>
    <submittedName>
        <fullName evidence="2">Uncharacterized protein</fullName>
    </submittedName>
</protein>
<keyword evidence="3" id="KW-1185">Reference proteome</keyword>
<dbReference type="EMBL" id="KK088445">
    <property type="protein sequence ID" value="EYE91382.1"/>
    <property type="molecule type" value="Genomic_DNA"/>
</dbReference>
<feature type="region of interest" description="Disordered" evidence="1">
    <location>
        <begin position="42"/>
        <end position="75"/>
    </location>
</feature>
<proteinExistence type="predicted"/>
<dbReference type="OrthoDB" id="5331170at2759"/>
<sequence length="193" mass="22718">MPSTYGWIWPKDPRPGNPSHWPRRWRLFDIFRNRGPDIFVGRIRSDKKDEDRNKNKKRREGRVEMRAPIQQRPPRNRECAWAGWGNVHPTSTNVTGSGDKGGMKTKYAYSSALPWTTRKPNERYDFRTKRYTVPDSGTWSRVEYCSGDLEGHGWKRKKHVIPVRYWDKNGEMYPAGYWHDVVYGGHARCCDCG</sequence>
<dbReference type="RefSeq" id="XP_040635072.1">
    <property type="nucleotide sequence ID" value="XM_040778074.1"/>
</dbReference>
<organism evidence="2 3">
    <name type="scientific">Aspergillus ruber (strain CBS 135680)</name>
    <dbReference type="NCBI Taxonomy" id="1388766"/>
    <lineage>
        <taxon>Eukaryota</taxon>
        <taxon>Fungi</taxon>
        <taxon>Dikarya</taxon>
        <taxon>Ascomycota</taxon>
        <taxon>Pezizomycotina</taxon>
        <taxon>Eurotiomycetes</taxon>
        <taxon>Eurotiomycetidae</taxon>
        <taxon>Eurotiales</taxon>
        <taxon>Aspergillaceae</taxon>
        <taxon>Aspergillus</taxon>
        <taxon>Aspergillus subgen. Aspergillus</taxon>
    </lineage>
</organism>
<evidence type="ECO:0000313" key="3">
    <source>
        <dbReference type="Proteomes" id="UP000019804"/>
    </source>
</evidence>
<gene>
    <name evidence="2" type="ORF">EURHEDRAFT_242778</name>
</gene>
<accession>A0A017S339</accession>
<dbReference type="HOGENOM" id="CLU_1652766_0_0_1"/>
<dbReference type="GeneID" id="63693198"/>
<evidence type="ECO:0000256" key="1">
    <source>
        <dbReference type="SAM" id="MobiDB-lite"/>
    </source>
</evidence>
<name>A0A017S339_ASPRC</name>
<evidence type="ECO:0000313" key="2">
    <source>
        <dbReference type="EMBL" id="EYE91382.1"/>
    </source>
</evidence>
<dbReference type="AlphaFoldDB" id="A0A017S339"/>
<reference evidence="3" key="1">
    <citation type="journal article" date="2014" name="Nat. Commun.">
        <title>Genomic adaptations of the halophilic Dead Sea filamentous fungus Eurotium rubrum.</title>
        <authorList>
            <person name="Kis-Papo T."/>
            <person name="Weig A.R."/>
            <person name="Riley R."/>
            <person name="Persoh D."/>
            <person name="Salamov A."/>
            <person name="Sun H."/>
            <person name="Lipzen A."/>
            <person name="Wasser S.P."/>
            <person name="Rambold G."/>
            <person name="Grigoriev I.V."/>
            <person name="Nevo E."/>
        </authorList>
    </citation>
    <scope>NUCLEOTIDE SEQUENCE [LARGE SCALE GENOMIC DNA]</scope>
    <source>
        <strain evidence="3">CBS 135680</strain>
    </source>
</reference>